<keyword evidence="6" id="KW-0489">Methyltransferase</keyword>
<feature type="domain" description="Cobalamin-independent methionine synthase MetE C-terminal/archaeal" evidence="4">
    <location>
        <begin position="5"/>
        <end position="328"/>
    </location>
</feature>
<dbReference type="CDD" id="cd03311">
    <property type="entry name" value="CIMS_C_terminal_like"/>
    <property type="match status" value="1"/>
</dbReference>
<dbReference type="PANTHER" id="PTHR30519">
    <property type="entry name" value="5-METHYLTETRAHYDROPTEROYLTRIGLUTAMATE--HOMOCYSTEINE METHYLTRANSFERASE"/>
    <property type="match status" value="1"/>
</dbReference>
<dbReference type="RefSeq" id="WP_114728134.1">
    <property type="nucleotide sequence ID" value="NZ_BJMI01000017.1"/>
</dbReference>
<name>A0A370FZ85_GLULI</name>
<evidence type="ECO:0000256" key="3">
    <source>
        <dbReference type="ARBA" id="ARBA00022833"/>
    </source>
</evidence>
<keyword evidence="2" id="KW-0479">Metal-binding</keyword>
<dbReference type="GO" id="GO:0003871">
    <property type="term" value="F:5-methyltetrahydropteroyltriglutamate-homocysteine S-methyltransferase activity"/>
    <property type="evidence" value="ECO:0007669"/>
    <property type="project" value="InterPro"/>
</dbReference>
<proteinExistence type="predicted"/>
<evidence type="ECO:0000313" key="6">
    <source>
        <dbReference type="EMBL" id="RDI36775.1"/>
    </source>
</evidence>
<keyword evidence="7" id="KW-1185">Reference proteome</keyword>
<dbReference type="InterPro" id="IPR038071">
    <property type="entry name" value="UROD/MetE-like_sf"/>
</dbReference>
<evidence type="ECO:0000313" key="5">
    <source>
        <dbReference type="EMBL" id="MBB2187232.1"/>
    </source>
</evidence>
<dbReference type="GO" id="GO:0008705">
    <property type="term" value="F:methionine synthase activity"/>
    <property type="evidence" value="ECO:0007669"/>
    <property type="project" value="UniProtKB-EC"/>
</dbReference>
<keyword evidence="6" id="KW-0808">Transferase</keyword>
<dbReference type="GO" id="GO:0008270">
    <property type="term" value="F:zinc ion binding"/>
    <property type="evidence" value="ECO:0007669"/>
    <property type="project" value="InterPro"/>
</dbReference>
<dbReference type="InterPro" id="IPR016456">
    <property type="entry name" value="Met_Synthase_cat"/>
</dbReference>
<dbReference type="EC" id="2.1.1.13" evidence="5"/>
<dbReference type="SUPFAM" id="SSF51726">
    <property type="entry name" value="UROD/MetE-like"/>
    <property type="match status" value="1"/>
</dbReference>
<comment type="caution">
    <text evidence="6">The sequence shown here is derived from an EMBL/GenBank/DDBJ whole genome shotgun (WGS) entry which is preliminary data.</text>
</comment>
<dbReference type="EMBL" id="JABEQI010000007">
    <property type="protein sequence ID" value="MBB2187232.1"/>
    <property type="molecule type" value="Genomic_DNA"/>
</dbReference>
<gene>
    <name evidence="6" type="ORF">C7453_10866</name>
    <name evidence="5" type="ORF">HLH32_12725</name>
</gene>
<accession>A0A370FZ85</accession>
<dbReference type="NCBIfam" id="NF006589">
    <property type="entry name" value="PRK09121.1"/>
    <property type="match status" value="1"/>
</dbReference>
<dbReference type="GO" id="GO:0032259">
    <property type="term" value="P:methylation"/>
    <property type="evidence" value="ECO:0007669"/>
    <property type="project" value="UniProtKB-KW"/>
</dbReference>
<evidence type="ECO:0000313" key="8">
    <source>
        <dbReference type="Proteomes" id="UP000562982"/>
    </source>
</evidence>
<dbReference type="EMBL" id="QQAW01000008">
    <property type="protein sequence ID" value="RDI36775.1"/>
    <property type="molecule type" value="Genomic_DNA"/>
</dbReference>
<keyword evidence="3" id="KW-0862">Zinc</keyword>
<evidence type="ECO:0000256" key="2">
    <source>
        <dbReference type="ARBA" id="ARBA00022723"/>
    </source>
</evidence>
<sequence>MKTLLPTSTAGSLPKPSWLAKPETLWSPWKLQGEELKEGKQDALRLTLDDQDRAGIDIVSDGEQTRQHFVTTFIEHLSGVDFENRQTVRIRNRYDASVPSVVGAVTREKPVFVEDARFLRTLTKKRIKWALPGPMTMIDTLHDAHYKSREKLAWEFAKILNQEARELEAAGIDIIQFDEPAFNVFFDEVNDWGIATLERAIEGLKCETAVHICYGYGIQANIDWKNALGAEWRQYEEIFPKLQRSNIDLISLECQNSRVPMDLIELIRGKKVMVGAIDVATNIIETPEEVASTLRKALQFVDADKLYPSTNCGMAPLPRHVATGKLNALGAGAEIVRKELSV</sequence>
<dbReference type="OrthoDB" id="244285at2"/>
<evidence type="ECO:0000259" key="4">
    <source>
        <dbReference type="Pfam" id="PF01717"/>
    </source>
</evidence>
<evidence type="ECO:0000313" key="7">
    <source>
        <dbReference type="Proteomes" id="UP000254958"/>
    </source>
</evidence>
<reference evidence="5 8" key="2">
    <citation type="submission" date="2020-04" db="EMBL/GenBank/DDBJ databases">
        <title>Description of novel Gluconacetobacter.</title>
        <authorList>
            <person name="Sombolestani A."/>
        </authorList>
    </citation>
    <scope>NUCLEOTIDE SEQUENCE [LARGE SCALE GENOMIC DNA]</scope>
    <source>
        <strain evidence="5 8">LMG 1382</strain>
    </source>
</reference>
<dbReference type="Proteomes" id="UP000254958">
    <property type="component" value="Unassembled WGS sequence"/>
</dbReference>
<protein>
    <submittedName>
        <fullName evidence="6">5-methyltetrahydropteroyltriglutamate--homocysteine methyltransferase</fullName>
    </submittedName>
    <submittedName>
        <fullName evidence="5">Methionine synthase</fullName>
        <ecNumber evidence="5">2.1.1.13</ecNumber>
    </submittedName>
</protein>
<reference evidence="6 7" key="1">
    <citation type="submission" date="2018-07" db="EMBL/GenBank/DDBJ databases">
        <title>Genomic Encyclopedia of Type Strains, Phase IV (KMG-IV): sequencing the most valuable type-strain genomes for metagenomic binning, comparative biology and taxonomic classification.</title>
        <authorList>
            <person name="Goeker M."/>
        </authorList>
    </citation>
    <scope>NUCLEOTIDE SEQUENCE [LARGE SCALE GENOMIC DNA]</scope>
    <source>
        <strain evidence="6 7">DSM 5603</strain>
    </source>
</reference>
<dbReference type="Proteomes" id="UP000562982">
    <property type="component" value="Unassembled WGS sequence"/>
</dbReference>
<organism evidence="6 7">
    <name type="scientific">Gluconacetobacter liquefaciens</name>
    <name type="common">Acetobacter liquefaciens</name>
    <dbReference type="NCBI Taxonomy" id="89584"/>
    <lineage>
        <taxon>Bacteria</taxon>
        <taxon>Pseudomonadati</taxon>
        <taxon>Pseudomonadota</taxon>
        <taxon>Alphaproteobacteria</taxon>
        <taxon>Acetobacterales</taxon>
        <taxon>Acetobacteraceae</taxon>
        <taxon>Gluconacetobacter</taxon>
    </lineage>
</organism>
<comment type="cofactor">
    <cofactor evidence="1">
        <name>Zn(2+)</name>
        <dbReference type="ChEBI" id="CHEBI:29105"/>
    </cofactor>
</comment>
<evidence type="ECO:0000256" key="1">
    <source>
        <dbReference type="ARBA" id="ARBA00001947"/>
    </source>
</evidence>
<dbReference type="PIRSF" id="PIRSF005632">
    <property type="entry name" value="Met_synth_catalytic_prd"/>
    <property type="match status" value="1"/>
</dbReference>
<dbReference type="Pfam" id="PF01717">
    <property type="entry name" value="Meth_synt_2"/>
    <property type="match status" value="1"/>
</dbReference>
<dbReference type="InterPro" id="IPR002629">
    <property type="entry name" value="Met_Synth_C/arc"/>
</dbReference>
<dbReference type="AlphaFoldDB" id="A0A370FZ85"/>
<dbReference type="Gene3D" id="3.20.20.210">
    <property type="match status" value="1"/>
</dbReference>